<dbReference type="KEGG" id="mbos:ICJ55_07370"/>
<dbReference type="InterPro" id="IPR054496">
    <property type="entry name" value="E217_GP41"/>
</dbReference>
<feature type="compositionally biased region" description="Basic and acidic residues" evidence="1">
    <location>
        <begin position="221"/>
        <end position="231"/>
    </location>
</feature>
<organism evidence="2 3">
    <name type="scientific">Mannheimia bovis</name>
    <dbReference type="NCBI Taxonomy" id="2770636"/>
    <lineage>
        <taxon>Bacteria</taxon>
        <taxon>Pseudomonadati</taxon>
        <taxon>Pseudomonadota</taxon>
        <taxon>Gammaproteobacteria</taxon>
        <taxon>Pasteurellales</taxon>
        <taxon>Pasteurellaceae</taxon>
        <taxon>Mannheimia</taxon>
    </lineage>
</organism>
<evidence type="ECO:0000313" key="3">
    <source>
        <dbReference type="Proteomes" id="UP000576260"/>
    </source>
</evidence>
<sequence>MSFRFNRSYKLLIGKKGQDKNAIAIEPPIRLSFDIQKDVKSEPNENTIKIYNLAESTRKAIEKQDLRCVLYAGYVEEQNTTLLASGDIATAYSYHDGADWVTEIYFLDGLVEIRDTAVTLGYAANVNSTVILNDIAAKMGLKLIADNSLSERKWENGFSFYGAARKALDKIVAGTGLEWSVQNGELQIVNKGKATKRQGVVLAKDSGLIGFPERTREAARAKAADGEDEKKSKKQKITLSNQAQDGWNVKSLLLPQVNPADKVKLESLSATGWFRVETVKHIGDSHSSDWITELHLVERIIDDAKDNKAAKSAKHRKKRKAELKSKS</sequence>
<gene>
    <name evidence="2" type="ORF">ICJ55_07370</name>
</gene>
<feature type="region of interest" description="Disordered" evidence="1">
    <location>
        <begin position="307"/>
        <end position="327"/>
    </location>
</feature>
<evidence type="ECO:0000256" key="1">
    <source>
        <dbReference type="SAM" id="MobiDB-lite"/>
    </source>
</evidence>
<name>A0A7H1C5G3_9PAST</name>
<evidence type="ECO:0000313" key="2">
    <source>
        <dbReference type="EMBL" id="QNS16218.1"/>
    </source>
</evidence>
<dbReference type="Proteomes" id="UP000576260">
    <property type="component" value="Chromosome"/>
</dbReference>
<reference evidence="2 3" key="1">
    <citation type="submission" date="2020-09" db="EMBL/GenBank/DDBJ databases">
        <title>Mannheimia bovis sp.nov., isolated from a cow.</title>
        <authorList>
            <person name="Li F."/>
        </authorList>
    </citation>
    <scope>NUCLEOTIDE SEQUENCE [LARGE SCALE GENOMIC DNA]</scope>
    <source>
        <strain evidence="2 3">ZY190616</strain>
    </source>
</reference>
<protein>
    <recommendedName>
        <fullName evidence="4">Phage protein D</fullName>
    </recommendedName>
</protein>
<dbReference type="AlphaFoldDB" id="A0A7H1C5G3"/>
<keyword evidence="3" id="KW-1185">Reference proteome</keyword>
<dbReference type="NCBIfam" id="NF047561">
    <property type="entry name" value="orf58_phage_fam"/>
    <property type="match status" value="1"/>
</dbReference>
<dbReference type="EMBL" id="CP061280">
    <property type="protein sequence ID" value="QNS16218.1"/>
    <property type="molecule type" value="Genomic_DNA"/>
</dbReference>
<evidence type="ECO:0008006" key="4">
    <source>
        <dbReference type="Google" id="ProtNLM"/>
    </source>
</evidence>
<dbReference type="Pfam" id="PF22759">
    <property type="entry name" value="E217_GP41"/>
    <property type="match status" value="1"/>
</dbReference>
<proteinExistence type="predicted"/>
<accession>A0A7H1C5G3</accession>
<feature type="compositionally biased region" description="Basic residues" evidence="1">
    <location>
        <begin position="311"/>
        <end position="321"/>
    </location>
</feature>
<feature type="region of interest" description="Disordered" evidence="1">
    <location>
        <begin position="221"/>
        <end position="240"/>
    </location>
</feature>